<evidence type="ECO:0000256" key="1">
    <source>
        <dbReference type="ARBA" id="ARBA00022737"/>
    </source>
</evidence>
<dbReference type="Gene3D" id="1.25.40.20">
    <property type="entry name" value="Ankyrin repeat-containing domain"/>
    <property type="match status" value="4"/>
</dbReference>
<evidence type="ECO:0000256" key="2">
    <source>
        <dbReference type="ARBA" id="ARBA00023043"/>
    </source>
</evidence>
<dbReference type="Pfam" id="PF00023">
    <property type="entry name" value="Ank"/>
    <property type="match status" value="2"/>
</dbReference>
<comment type="caution">
    <text evidence="5">The sequence shown here is derived from an EMBL/GenBank/DDBJ whole genome shotgun (WGS) entry which is preliminary data.</text>
</comment>
<reference evidence="5 6" key="1">
    <citation type="journal article" date="2024" name="bioRxiv">
        <title>A reference genome for Trichogramma kaykai: A tiny desert-dwelling parasitoid wasp with competing sex-ratio distorters.</title>
        <authorList>
            <person name="Culotta J."/>
            <person name="Lindsey A.R."/>
        </authorList>
    </citation>
    <scope>NUCLEOTIDE SEQUENCE [LARGE SCALE GENOMIC DNA]</scope>
    <source>
        <strain evidence="5 6">KSX58</strain>
    </source>
</reference>
<organism evidence="5 6">
    <name type="scientific">Trichogramma kaykai</name>
    <dbReference type="NCBI Taxonomy" id="54128"/>
    <lineage>
        <taxon>Eukaryota</taxon>
        <taxon>Metazoa</taxon>
        <taxon>Ecdysozoa</taxon>
        <taxon>Arthropoda</taxon>
        <taxon>Hexapoda</taxon>
        <taxon>Insecta</taxon>
        <taxon>Pterygota</taxon>
        <taxon>Neoptera</taxon>
        <taxon>Endopterygota</taxon>
        <taxon>Hymenoptera</taxon>
        <taxon>Apocrita</taxon>
        <taxon>Proctotrupomorpha</taxon>
        <taxon>Chalcidoidea</taxon>
        <taxon>Trichogrammatidae</taxon>
        <taxon>Trichogramma</taxon>
    </lineage>
</organism>
<dbReference type="EMBL" id="JBJJXI010000051">
    <property type="protein sequence ID" value="KAL3400369.1"/>
    <property type="molecule type" value="Genomic_DNA"/>
</dbReference>
<evidence type="ECO:0000313" key="5">
    <source>
        <dbReference type="EMBL" id="KAL3400369.1"/>
    </source>
</evidence>
<dbReference type="PANTHER" id="PTHR24198:SF165">
    <property type="entry name" value="ANKYRIN REPEAT-CONTAINING PROTEIN-RELATED"/>
    <property type="match status" value="1"/>
</dbReference>
<keyword evidence="6" id="KW-1185">Reference proteome</keyword>
<evidence type="ECO:0000256" key="4">
    <source>
        <dbReference type="SAM" id="Coils"/>
    </source>
</evidence>
<keyword evidence="2 3" id="KW-0040">ANK repeat</keyword>
<feature type="repeat" description="ANK" evidence="3">
    <location>
        <begin position="338"/>
        <end position="370"/>
    </location>
</feature>
<evidence type="ECO:0000256" key="3">
    <source>
        <dbReference type="PROSITE-ProRule" id="PRU00023"/>
    </source>
</evidence>
<dbReference type="PRINTS" id="PR01415">
    <property type="entry name" value="ANKYRIN"/>
</dbReference>
<sequence>MANDEFQKLLNDRDVEILELEKGKKKLERLKDLRAQLNWEIVGERERFYWQLCRLINDWKSELPNLREFFCKEEIDWLLTKCMKMGPIALMKFVIRTEYRDKPDLDEDGKPLLLRETAIHYVARRGVRDWISKIRELFKIYDKFNANYIDEFGNTHFHAACMSGCVDIVEKFLELGQDPNCIVERTGISALHLALHNKRWDVAQLLLRSHADPNLTAKNGTAPLHIICQRKLGDFPTGMIKSLFECSDGRYHPVLVDVKDFTYGVTPLHLALQVRHAEVVELLLRRGANPNLANNEGSTALHIICDKATHEGDSDELLFDLLEKYWPPRDIQARTHEWGRTPLHGAAMYGKRQMIEKLLRKGADPNTVNKAGWTFLHYLIRRENDDCDDDLMEKFFEIADDLGQTVRLEAKCNEGATPLEAALIFGRKRYVEALLRKGADPNFVNDVQGRNTALHVMARRIAQDDLPVKFFEACREIGKSVNMEATDSSGMTPLNLALYYGKEIMVESLLRNGADPNKDSLIFGRPLHVICRREIDDDLVERFFRICDDMQQKVQIDARGKSGYTALHSALFKGNKQNARDLLVRGADPNAVDDQGWTPLHLMALRKIDDDSAEKFFTICNDMQLEVRVDARCKLGRTPLYMALQSGHRKLTESLLRNGADTNLAERNGSTPLHVICSRDVDDDLVKLFFEIADDVQQTVQIDAQDRSGWTPLQTAVANLLPNVVDVLLGRGANLSRFIFPSERYFCERFDEYKNDWDKLTLASGIVAVVECLNKRGYDLERSDFLTIIELFYHYEMFEESSEDLKNSFRDDEEFTSIAKEIIIIPSLSLYDLIQLRPEKAAKLLTYKNYFEIERSNNLDKIPGRYRDMCLRHLCEKLSRRYFQRMAFEPFQALIHYRLPILCCDKVIENWTNVDLSNIYEAEDFKT</sequence>
<gene>
    <name evidence="5" type="ORF">TKK_006236</name>
</gene>
<dbReference type="PROSITE" id="PS50088">
    <property type="entry name" value="ANK_REPEAT"/>
    <property type="match status" value="8"/>
</dbReference>
<feature type="repeat" description="ANK" evidence="3">
    <location>
        <begin position="263"/>
        <end position="295"/>
    </location>
</feature>
<dbReference type="SUPFAM" id="SSF48403">
    <property type="entry name" value="Ankyrin repeat"/>
    <property type="match status" value="2"/>
</dbReference>
<name>A0ABD2X5G6_9HYME</name>
<dbReference type="Pfam" id="PF12796">
    <property type="entry name" value="Ank_2"/>
    <property type="match status" value="4"/>
</dbReference>
<dbReference type="PANTHER" id="PTHR24198">
    <property type="entry name" value="ANKYRIN REPEAT AND PROTEIN KINASE DOMAIN-CONTAINING PROTEIN"/>
    <property type="match status" value="1"/>
</dbReference>
<dbReference type="PROSITE" id="PS50297">
    <property type="entry name" value="ANK_REP_REGION"/>
    <property type="match status" value="8"/>
</dbReference>
<feature type="repeat" description="ANK" evidence="3">
    <location>
        <begin position="635"/>
        <end position="667"/>
    </location>
</feature>
<keyword evidence="4" id="KW-0175">Coiled coil</keyword>
<dbReference type="InterPro" id="IPR002110">
    <property type="entry name" value="Ankyrin_rpt"/>
</dbReference>
<evidence type="ECO:0000313" key="6">
    <source>
        <dbReference type="Proteomes" id="UP001627154"/>
    </source>
</evidence>
<feature type="coiled-coil region" evidence="4">
    <location>
        <begin position="20"/>
        <end position="47"/>
    </location>
</feature>
<feature type="repeat" description="ANK" evidence="3">
    <location>
        <begin position="186"/>
        <end position="218"/>
    </location>
</feature>
<dbReference type="AlphaFoldDB" id="A0ABD2X5G6"/>
<protein>
    <submittedName>
        <fullName evidence="5">Uncharacterized protein</fullName>
    </submittedName>
</protein>
<dbReference type="Proteomes" id="UP001627154">
    <property type="component" value="Unassembled WGS sequence"/>
</dbReference>
<feature type="repeat" description="ANK" evidence="3">
    <location>
        <begin position="414"/>
        <end position="446"/>
    </location>
</feature>
<feature type="repeat" description="ANK" evidence="3">
    <location>
        <begin position="562"/>
        <end position="594"/>
    </location>
</feature>
<keyword evidence="1" id="KW-0677">Repeat</keyword>
<dbReference type="SMART" id="SM00248">
    <property type="entry name" value="ANK"/>
    <property type="match status" value="14"/>
</dbReference>
<feature type="repeat" description="ANK" evidence="3">
    <location>
        <begin position="489"/>
        <end position="521"/>
    </location>
</feature>
<proteinExistence type="predicted"/>
<feature type="repeat" description="ANK" evidence="3">
    <location>
        <begin position="708"/>
        <end position="736"/>
    </location>
</feature>
<accession>A0ABD2X5G6</accession>
<dbReference type="InterPro" id="IPR036770">
    <property type="entry name" value="Ankyrin_rpt-contain_sf"/>
</dbReference>